<gene>
    <name evidence="5" type="ORF">C5167_046460</name>
</gene>
<keyword evidence="2" id="KW-0418">Kinase</keyword>
<evidence type="ECO:0000259" key="4">
    <source>
        <dbReference type="PROSITE" id="PS50011"/>
    </source>
</evidence>
<keyword evidence="2" id="KW-0723">Serine/threonine-protein kinase</keyword>
<dbReference type="GO" id="GO:0004674">
    <property type="term" value="F:protein serine/threonine kinase activity"/>
    <property type="evidence" value="ECO:0007669"/>
    <property type="project" value="UniProtKB-KW"/>
</dbReference>
<dbReference type="InterPro" id="IPR000719">
    <property type="entry name" value="Prot_kinase_dom"/>
</dbReference>
<evidence type="ECO:0000313" key="5">
    <source>
        <dbReference type="EMBL" id="RZC83674.1"/>
    </source>
</evidence>
<reference evidence="5 6" key="1">
    <citation type="journal article" date="2018" name="Science">
        <title>The opium poppy genome and morphinan production.</title>
        <authorList>
            <person name="Guo L."/>
            <person name="Winzer T."/>
            <person name="Yang X."/>
            <person name="Li Y."/>
            <person name="Ning Z."/>
            <person name="He Z."/>
            <person name="Teodor R."/>
            <person name="Lu Y."/>
            <person name="Bowser T.A."/>
            <person name="Graham I.A."/>
            <person name="Ye K."/>
        </authorList>
    </citation>
    <scope>NUCLEOTIDE SEQUENCE [LARGE SCALE GENOMIC DNA]</scope>
    <source>
        <strain evidence="6">cv. HN1</strain>
        <tissue evidence="5">Leaves</tissue>
    </source>
</reference>
<keyword evidence="2" id="KW-0808">Transferase</keyword>
<keyword evidence="3" id="KW-0472">Membrane</keyword>
<dbReference type="EMBL" id="CM010725">
    <property type="protein sequence ID" value="RZC83674.1"/>
    <property type="molecule type" value="Genomic_DNA"/>
</dbReference>
<dbReference type="GO" id="GO:0016020">
    <property type="term" value="C:membrane"/>
    <property type="evidence" value="ECO:0007669"/>
    <property type="project" value="UniProtKB-SubCell"/>
</dbReference>
<dbReference type="PROSITE" id="PS50011">
    <property type="entry name" value="PROTEIN_KINASE_DOM"/>
    <property type="match status" value="1"/>
</dbReference>
<dbReference type="PANTHER" id="PTHR47985:SF44">
    <property type="entry name" value="SERINE_THREONINE-PROTEIN KINASE PBS1"/>
    <property type="match status" value="1"/>
</dbReference>
<organism evidence="5 6">
    <name type="scientific">Papaver somniferum</name>
    <name type="common">Opium poppy</name>
    <dbReference type="NCBI Taxonomy" id="3469"/>
    <lineage>
        <taxon>Eukaryota</taxon>
        <taxon>Viridiplantae</taxon>
        <taxon>Streptophyta</taxon>
        <taxon>Embryophyta</taxon>
        <taxon>Tracheophyta</taxon>
        <taxon>Spermatophyta</taxon>
        <taxon>Magnoliopsida</taxon>
        <taxon>Ranunculales</taxon>
        <taxon>Papaveraceae</taxon>
        <taxon>Papaveroideae</taxon>
        <taxon>Papaver</taxon>
    </lineage>
</organism>
<feature type="domain" description="Protein kinase" evidence="4">
    <location>
        <begin position="27"/>
        <end position="316"/>
    </location>
</feature>
<evidence type="ECO:0000313" key="6">
    <source>
        <dbReference type="Proteomes" id="UP000316621"/>
    </source>
</evidence>
<proteinExistence type="predicted"/>
<dbReference type="PANTHER" id="PTHR47985">
    <property type="entry name" value="OS07G0668900 PROTEIN"/>
    <property type="match status" value="1"/>
</dbReference>
<evidence type="ECO:0000256" key="3">
    <source>
        <dbReference type="ARBA" id="ARBA00023136"/>
    </source>
</evidence>
<feature type="non-terminal residue" evidence="5">
    <location>
        <position position="1"/>
    </location>
</feature>
<dbReference type="Pfam" id="PF07714">
    <property type="entry name" value="PK_Tyr_Ser-Thr"/>
    <property type="match status" value="2"/>
</dbReference>
<dbReference type="InterPro" id="IPR011009">
    <property type="entry name" value="Kinase-like_dom_sf"/>
</dbReference>
<sequence>AEQAEFRCDAGFRVFESRELTVATDNFSPGRVLNEGKLGRVYKGILKDGQCNDLIDKLNFQEVAVKRFAKQTDLWGEVRMLSCLDHPNLVKLIGYCDEGKDHMIVCEYMPLRSLNLHLHDIKPGKKPLDWKTRMKIAEGVARALEYLHHGMDPLIIYNCLEVSKILLNENYNPKLSDFGCAEIAIPVDHCRVRTKPAVGYVSREYTTTRNITSKSDVYCFGVVLLELISGQKAFDATRNGERDIVAWARPMLRDTDRFVKMIGYCDEGKDHMIVCEFMPLRSLNLHLHDIKPGKKPLDWKSRMKIAEGVARALKYLHHGMDPLIISNCLEVSKILLNENYNPKLSDFGCAEIAIPVDHCRVRTKPAVGYVSPEYTTTRNITSKSDVYCFGVVLLELISGQKAFDATRNGERDIVAWARPMLRDSNKFPEIADPLMERQYPYSELV</sequence>
<dbReference type="InterPro" id="IPR001245">
    <property type="entry name" value="Ser-Thr/Tyr_kinase_cat_dom"/>
</dbReference>
<comment type="subcellular location">
    <subcellularLocation>
        <location evidence="1">Membrane</location>
    </subcellularLocation>
</comment>
<dbReference type="AlphaFoldDB" id="A0A4Y7LDV3"/>
<dbReference type="Gene3D" id="3.30.200.20">
    <property type="entry name" value="Phosphorylase Kinase, domain 1"/>
    <property type="match status" value="1"/>
</dbReference>
<dbReference type="OMA" id="GHSKTFI"/>
<dbReference type="GO" id="GO:0005524">
    <property type="term" value="F:ATP binding"/>
    <property type="evidence" value="ECO:0007669"/>
    <property type="project" value="InterPro"/>
</dbReference>
<dbReference type="Proteomes" id="UP000316621">
    <property type="component" value="Chromosome 11"/>
</dbReference>
<protein>
    <recommendedName>
        <fullName evidence="4">Protein kinase domain-containing protein</fullName>
    </recommendedName>
</protein>
<evidence type="ECO:0000256" key="1">
    <source>
        <dbReference type="ARBA" id="ARBA00004370"/>
    </source>
</evidence>
<evidence type="ECO:0000256" key="2">
    <source>
        <dbReference type="ARBA" id="ARBA00022527"/>
    </source>
</evidence>
<accession>A0A4Y7LDV3</accession>
<dbReference type="Gramene" id="RZC83674">
    <property type="protein sequence ID" value="RZC83674"/>
    <property type="gene ID" value="C5167_046460"/>
</dbReference>
<name>A0A4Y7LDV3_PAPSO</name>
<keyword evidence="6" id="KW-1185">Reference proteome</keyword>
<dbReference type="Gene3D" id="1.10.510.10">
    <property type="entry name" value="Transferase(Phosphotransferase) domain 1"/>
    <property type="match status" value="2"/>
</dbReference>
<dbReference type="SUPFAM" id="SSF56112">
    <property type="entry name" value="Protein kinase-like (PK-like)"/>
    <property type="match status" value="2"/>
</dbReference>